<gene>
    <name evidence="1" type="ORF">SCF082_LOCUS20973</name>
</gene>
<accession>A0ABP0L6D9</accession>
<evidence type="ECO:0000313" key="2">
    <source>
        <dbReference type="Proteomes" id="UP001642464"/>
    </source>
</evidence>
<protein>
    <submittedName>
        <fullName evidence="1">Uncharacterized protein</fullName>
    </submittedName>
</protein>
<name>A0ABP0L6D9_9DINO</name>
<dbReference type="Proteomes" id="UP001642464">
    <property type="component" value="Unassembled WGS sequence"/>
</dbReference>
<comment type="caution">
    <text evidence="1">The sequence shown here is derived from an EMBL/GenBank/DDBJ whole genome shotgun (WGS) entry which is preliminary data.</text>
</comment>
<feature type="non-terminal residue" evidence="1">
    <location>
        <position position="71"/>
    </location>
</feature>
<reference evidence="1 2" key="1">
    <citation type="submission" date="2024-02" db="EMBL/GenBank/DDBJ databases">
        <authorList>
            <person name="Chen Y."/>
            <person name="Shah S."/>
            <person name="Dougan E. K."/>
            <person name="Thang M."/>
            <person name="Chan C."/>
        </authorList>
    </citation>
    <scope>NUCLEOTIDE SEQUENCE [LARGE SCALE GENOMIC DNA]</scope>
</reference>
<keyword evidence="2" id="KW-1185">Reference proteome</keyword>
<dbReference type="EMBL" id="CAXAMM010014814">
    <property type="protein sequence ID" value="CAK9034721.1"/>
    <property type="molecule type" value="Genomic_DNA"/>
</dbReference>
<sequence length="71" mass="8493">VVDWRRPSCWSFKLFKWSARRNGRIRWDGAVGWSRLWSVLLVPSFFGKNWKGTSSSSLPWHVFLILCWSYT</sequence>
<feature type="non-terminal residue" evidence="1">
    <location>
        <position position="1"/>
    </location>
</feature>
<organism evidence="1 2">
    <name type="scientific">Durusdinium trenchii</name>
    <dbReference type="NCBI Taxonomy" id="1381693"/>
    <lineage>
        <taxon>Eukaryota</taxon>
        <taxon>Sar</taxon>
        <taxon>Alveolata</taxon>
        <taxon>Dinophyceae</taxon>
        <taxon>Suessiales</taxon>
        <taxon>Symbiodiniaceae</taxon>
        <taxon>Durusdinium</taxon>
    </lineage>
</organism>
<proteinExistence type="predicted"/>
<evidence type="ECO:0000313" key="1">
    <source>
        <dbReference type="EMBL" id="CAK9034721.1"/>
    </source>
</evidence>